<protein>
    <submittedName>
        <fullName evidence="2">ABC transporter permease</fullName>
    </submittedName>
</protein>
<reference evidence="2 3" key="1">
    <citation type="submission" date="2018-09" db="EMBL/GenBank/DDBJ databases">
        <authorList>
            <person name="Livingstone P.G."/>
            <person name="Whitworth D.E."/>
        </authorList>
    </citation>
    <scope>NUCLEOTIDE SEQUENCE [LARGE SCALE GENOMIC DNA]</scope>
    <source>
        <strain evidence="2 3">CA031B</strain>
    </source>
</reference>
<sequence>MRVERYLRLLGVQLKASGLLALQYRADFLAEGLTSVAWTFTALAPLFVVFGDRPSLEGWSFHESLLVVGWFTLLQGVLEGAISPSLTGVVEHIRKGTLDFVLLKPADAQFLVSTQRFLPWRAMNVLSGVGLFVYAFVSLGRWPSLPGLLASLVLLGTSVLLLYSLWILVVSAAFFVVKVDNLTYLFTSIFDAARWPSSVFRGALAMVFTFIIPLALMTTFPALAMLGRLPWTWLVGAVAGSVVFAWVARRVWLLSIRHYTSASS</sequence>
<evidence type="ECO:0000256" key="1">
    <source>
        <dbReference type="SAM" id="Phobius"/>
    </source>
</evidence>
<keyword evidence="1" id="KW-1133">Transmembrane helix</keyword>
<keyword evidence="3" id="KW-1185">Reference proteome</keyword>
<feature type="transmembrane region" description="Helical" evidence="1">
    <location>
        <begin position="148"/>
        <end position="177"/>
    </location>
</feature>
<evidence type="ECO:0000313" key="3">
    <source>
        <dbReference type="Proteomes" id="UP000278907"/>
    </source>
</evidence>
<dbReference type="Pfam" id="PF06182">
    <property type="entry name" value="ABC2_membrane_6"/>
    <property type="match status" value="1"/>
</dbReference>
<feature type="transmembrane region" description="Helical" evidence="1">
    <location>
        <begin position="198"/>
        <end position="224"/>
    </location>
</feature>
<proteinExistence type="predicted"/>
<dbReference type="PANTHER" id="PTHR36833">
    <property type="entry name" value="SLR0610 PROTEIN-RELATED"/>
    <property type="match status" value="1"/>
</dbReference>
<dbReference type="RefSeq" id="WP_120537052.1">
    <property type="nucleotide sequence ID" value="NZ_RAWI01000174.1"/>
</dbReference>
<dbReference type="EMBL" id="RAWI01000174">
    <property type="protein sequence ID" value="RKI05706.1"/>
    <property type="molecule type" value="Genomic_DNA"/>
</dbReference>
<accession>A0ABX9QEC4</accession>
<gene>
    <name evidence="2" type="ORF">D7Y13_21850</name>
</gene>
<dbReference type="PANTHER" id="PTHR36833:SF2">
    <property type="entry name" value="SLR0610 PROTEIN"/>
    <property type="match status" value="1"/>
</dbReference>
<organism evidence="2 3">
    <name type="scientific">Corallococcus praedator</name>
    <dbReference type="NCBI Taxonomy" id="2316724"/>
    <lineage>
        <taxon>Bacteria</taxon>
        <taxon>Pseudomonadati</taxon>
        <taxon>Myxococcota</taxon>
        <taxon>Myxococcia</taxon>
        <taxon>Myxococcales</taxon>
        <taxon>Cystobacterineae</taxon>
        <taxon>Myxococcaceae</taxon>
        <taxon>Corallococcus</taxon>
    </lineage>
</organism>
<keyword evidence="1" id="KW-0472">Membrane</keyword>
<keyword evidence="1" id="KW-0812">Transmembrane</keyword>
<evidence type="ECO:0000313" key="2">
    <source>
        <dbReference type="EMBL" id="RKI05706.1"/>
    </source>
</evidence>
<dbReference type="InterPro" id="IPR010390">
    <property type="entry name" value="ABC-2_transporter-like"/>
</dbReference>
<comment type="caution">
    <text evidence="2">The sequence shown here is derived from an EMBL/GenBank/DDBJ whole genome shotgun (WGS) entry which is preliminary data.</text>
</comment>
<dbReference type="Proteomes" id="UP000278907">
    <property type="component" value="Unassembled WGS sequence"/>
</dbReference>
<name>A0ABX9QEC4_9BACT</name>
<feature type="transmembrane region" description="Helical" evidence="1">
    <location>
        <begin position="230"/>
        <end position="248"/>
    </location>
</feature>
<feature type="transmembrane region" description="Helical" evidence="1">
    <location>
        <begin position="122"/>
        <end position="142"/>
    </location>
</feature>